<organism evidence="1">
    <name type="scientific">Anguilla anguilla</name>
    <name type="common">European freshwater eel</name>
    <name type="synonym">Muraena anguilla</name>
    <dbReference type="NCBI Taxonomy" id="7936"/>
    <lineage>
        <taxon>Eukaryota</taxon>
        <taxon>Metazoa</taxon>
        <taxon>Chordata</taxon>
        <taxon>Craniata</taxon>
        <taxon>Vertebrata</taxon>
        <taxon>Euteleostomi</taxon>
        <taxon>Actinopterygii</taxon>
        <taxon>Neopterygii</taxon>
        <taxon>Teleostei</taxon>
        <taxon>Anguilliformes</taxon>
        <taxon>Anguillidae</taxon>
        <taxon>Anguilla</taxon>
    </lineage>
</organism>
<proteinExistence type="predicted"/>
<dbReference type="AlphaFoldDB" id="A0A0E9TJ12"/>
<sequence length="29" mass="3249">MLFIIPTKSVVVLELKCSRSSRSLGNAWL</sequence>
<protein>
    <submittedName>
        <fullName evidence="1">Uncharacterized protein</fullName>
    </submittedName>
</protein>
<dbReference type="EMBL" id="GBXM01054996">
    <property type="protein sequence ID" value="JAH53581.1"/>
    <property type="molecule type" value="Transcribed_RNA"/>
</dbReference>
<reference evidence="1" key="1">
    <citation type="submission" date="2014-11" db="EMBL/GenBank/DDBJ databases">
        <authorList>
            <person name="Amaro Gonzalez C."/>
        </authorList>
    </citation>
    <scope>NUCLEOTIDE SEQUENCE</scope>
</reference>
<name>A0A0E9TJ12_ANGAN</name>
<reference evidence="1" key="2">
    <citation type="journal article" date="2015" name="Fish Shellfish Immunol.">
        <title>Early steps in the European eel (Anguilla anguilla)-Vibrio vulnificus interaction in the gills: Role of the RtxA13 toxin.</title>
        <authorList>
            <person name="Callol A."/>
            <person name="Pajuelo D."/>
            <person name="Ebbesson L."/>
            <person name="Teles M."/>
            <person name="MacKenzie S."/>
            <person name="Amaro C."/>
        </authorList>
    </citation>
    <scope>NUCLEOTIDE SEQUENCE</scope>
</reference>
<accession>A0A0E9TJ12</accession>
<evidence type="ECO:0000313" key="1">
    <source>
        <dbReference type="EMBL" id="JAH53581.1"/>
    </source>
</evidence>